<dbReference type="KEGG" id="cbot:ATE48_11750"/>
<evidence type="ECO:0000313" key="2">
    <source>
        <dbReference type="EMBL" id="ANP46543.1"/>
    </source>
</evidence>
<reference evidence="2 3" key="1">
    <citation type="submission" date="2015-11" db="EMBL/GenBank/DDBJ databases">
        <title>Whole-Genome Sequence of Candidatus Oderbacter manganicum from the National Park Lower Oder Valley, Germany.</title>
        <authorList>
            <person name="Braun B."/>
            <person name="Liere K."/>
            <person name="Szewzyk U."/>
        </authorList>
    </citation>
    <scope>NUCLEOTIDE SEQUENCE [LARGE SCALE GENOMIC DNA]</scope>
    <source>
        <strain evidence="2 3">OTSz_A_272</strain>
    </source>
</reference>
<sequence>MALERPPKINESATSEGAQQPVADQQQATQSEVEEKAPNKAKNTARKQRRAQLEVEGQAQSLDETPDEELAAEAVVRKRRVASEFNLIASDDVMEVVGARSATYIMAVINAAKRRMHYAEALLSGDVELVRIAGINADFDAWWTPFKVGDLWFVLEYRDTYIREYKLEQAVGPAPGNIGPPPMTRRQPGAPPAHIGPRPRVRRPRNQPKGARAVKGAPQPAPKTKKSKGTSSDRILNNLYNKLRWQFLVRRSEMEQELSHRWLQIRPRLLRTLVEMRRTERSCGNALRKMRDDAATFAQKQRQLALLALGANALFTGARQRASHTFGPAGRLEPRCTGHNTGLKILIYSWIWDEHAPVDWSQNLFGVDWTSNIFGEPPEKEQAFT</sequence>
<dbReference type="InParanoid" id="A0A1B1AJ14"/>
<proteinExistence type="predicted"/>
<keyword evidence="3" id="KW-1185">Reference proteome</keyword>
<dbReference type="STRING" id="1759059.ATE48_11750"/>
<dbReference type="EMBL" id="CP013244">
    <property type="protein sequence ID" value="ANP46543.1"/>
    <property type="molecule type" value="Genomic_DNA"/>
</dbReference>
<feature type="compositionally biased region" description="Basic residues" evidence="1">
    <location>
        <begin position="197"/>
        <end position="206"/>
    </location>
</feature>
<protein>
    <submittedName>
        <fullName evidence="2">Uncharacterized protein</fullName>
    </submittedName>
</protein>
<accession>A0A1B1AJ14</accession>
<dbReference type="AlphaFoldDB" id="A0A1B1AJ14"/>
<gene>
    <name evidence="2" type="ORF">ATE48_11750</name>
</gene>
<feature type="region of interest" description="Disordered" evidence="1">
    <location>
        <begin position="1"/>
        <end position="67"/>
    </location>
</feature>
<evidence type="ECO:0000313" key="3">
    <source>
        <dbReference type="Proteomes" id="UP000092498"/>
    </source>
</evidence>
<name>A0A1B1AJ14_9PROT</name>
<evidence type="ECO:0000256" key="1">
    <source>
        <dbReference type="SAM" id="MobiDB-lite"/>
    </source>
</evidence>
<feature type="compositionally biased region" description="Low complexity" evidence="1">
    <location>
        <begin position="18"/>
        <end position="30"/>
    </location>
</feature>
<feature type="region of interest" description="Disordered" evidence="1">
    <location>
        <begin position="173"/>
        <end position="233"/>
    </location>
</feature>
<organism evidence="2 3">
    <name type="scientific">Candidatus Viadribacter manganicus</name>
    <dbReference type="NCBI Taxonomy" id="1759059"/>
    <lineage>
        <taxon>Bacteria</taxon>
        <taxon>Pseudomonadati</taxon>
        <taxon>Pseudomonadota</taxon>
        <taxon>Alphaproteobacteria</taxon>
        <taxon>Hyphomonadales</taxon>
        <taxon>Hyphomonadaceae</taxon>
        <taxon>Candidatus Viadribacter</taxon>
    </lineage>
</organism>
<dbReference type="Proteomes" id="UP000092498">
    <property type="component" value="Chromosome"/>
</dbReference>